<evidence type="ECO:0000313" key="2">
    <source>
        <dbReference type="WBParaSite" id="PS1159_v2.g24826.t1"/>
    </source>
</evidence>
<reference evidence="2" key="1">
    <citation type="submission" date="2022-11" db="UniProtKB">
        <authorList>
            <consortium name="WormBaseParasite"/>
        </authorList>
    </citation>
    <scope>IDENTIFICATION</scope>
</reference>
<dbReference type="Proteomes" id="UP000887580">
    <property type="component" value="Unplaced"/>
</dbReference>
<evidence type="ECO:0000313" key="1">
    <source>
        <dbReference type="Proteomes" id="UP000887580"/>
    </source>
</evidence>
<organism evidence="1 2">
    <name type="scientific">Panagrolaimus sp. PS1159</name>
    <dbReference type="NCBI Taxonomy" id="55785"/>
    <lineage>
        <taxon>Eukaryota</taxon>
        <taxon>Metazoa</taxon>
        <taxon>Ecdysozoa</taxon>
        <taxon>Nematoda</taxon>
        <taxon>Chromadorea</taxon>
        <taxon>Rhabditida</taxon>
        <taxon>Tylenchina</taxon>
        <taxon>Panagrolaimomorpha</taxon>
        <taxon>Panagrolaimoidea</taxon>
        <taxon>Panagrolaimidae</taxon>
        <taxon>Panagrolaimus</taxon>
    </lineage>
</organism>
<sequence>MPAEGFLQQHQQQQQYYQQQASQPQYFQQQQQLNPLQQATAEPSTEAPASTGCRKLANGQSAPCAKVYEDEPQQQQQQEQPIAIPQTSGSQQAVVYGPQQQQQQRQLAAVPQAQTQPQQQYYQTSVFDPLGMFRQNYATGSAATPQQQHPQMYQHSAIQAIPQPNHSYNPYWPFQGYYDYSQNPSAAYGVQTAQGFQSPHPLFAQGTKTPVPRPQPLPVPTIEEVEKS</sequence>
<protein>
    <submittedName>
        <fullName evidence="2">Uncharacterized protein</fullName>
    </submittedName>
</protein>
<name>A0AC35G8R9_9BILA</name>
<dbReference type="WBParaSite" id="PS1159_v2.g24826.t1">
    <property type="protein sequence ID" value="PS1159_v2.g24826.t1"/>
    <property type="gene ID" value="PS1159_v2.g24826"/>
</dbReference>
<proteinExistence type="predicted"/>
<accession>A0AC35G8R9</accession>